<gene>
    <name evidence="2" type="primary">Acey_s0272.g942</name>
    <name evidence="2" type="ORF">Y032_0272g942</name>
</gene>
<name>A0A016S888_9BILA</name>
<evidence type="ECO:0000313" key="2">
    <source>
        <dbReference type="EMBL" id="EYB86868.1"/>
    </source>
</evidence>
<reference evidence="3" key="1">
    <citation type="journal article" date="2015" name="Nat. Genet.">
        <title>The genome and transcriptome of the zoonotic hookworm Ancylostoma ceylanicum identify infection-specific gene families.</title>
        <authorList>
            <person name="Schwarz E.M."/>
            <person name="Hu Y."/>
            <person name="Antoshechkin I."/>
            <person name="Miller M.M."/>
            <person name="Sternberg P.W."/>
            <person name="Aroian R.V."/>
        </authorList>
    </citation>
    <scope>NUCLEOTIDE SEQUENCE</scope>
    <source>
        <strain evidence="3">HY135</strain>
    </source>
</reference>
<keyword evidence="3" id="KW-1185">Reference proteome</keyword>
<protein>
    <submittedName>
        <fullName evidence="2">Uncharacterized protein</fullName>
    </submittedName>
</protein>
<proteinExistence type="predicted"/>
<feature type="region of interest" description="Disordered" evidence="1">
    <location>
        <begin position="231"/>
        <end position="254"/>
    </location>
</feature>
<sequence length="452" mass="50410">MDGLKAIIHFCGRQDRSISISETGTVTTALPRSGSSSSISTGRDALTKEVRNLQEAFAGINFKNRLAAGRDDDSVVDSFAGEGEVLTIEQPPSGSRGSSTVEQARLSSVHLLADRAIHDAHQCSNALRSGAFSQVAVKEKGTKNTRAIQGGETMCIKHHIITHRLKILPDSHYYDQRHSTLLSSANRTPSFQPFKLDKGQGLPDADSISHLVNCSDVRPEILDGTEMPAAIRGSGTRHQRGIGGGKRGRPVTTGRRLNGRRRKHIRPTTSNHVTTRRSEEQKLVEERKIVNDASAAVDDDAAQTSTEEIREINGDFTPKSGTVRNHHITKYSSRKEIPFLGSGVKGNNTFSFVGNQQQVMKIINTKFQEWLPLVRSIIYDAGCNDYVKAFQRDLTRQKLSHAEQLRLLQVDLKNCRSDKQRREVRAEIVRFKQQWTREHDRVLANVSYFRVL</sequence>
<dbReference type="Proteomes" id="UP000024635">
    <property type="component" value="Unassembled WGS sequence"/>
</dbReference>
<evidence type="ECO:0000313" key="3">
    <source>
        <dbReference type="Proteomes" id="UP000024635"/>
    </source>
</evidence>
<evidence type="ECO:0000256" key="1">
    <source>
        <dbReference type="SAM" id="MobiDB-lite"/>
    </source>
</evidence>
<comment type="caution">
    <text evidence="2">The sequence shown here is derived from an EMBL/GenBank/DDBJ whole genome shotgun (WGS) entry which is preliminary data.</text>
</comment>
<dbReference type="OrthoDB" id="5843165at2759"/>
<dbReference type="AlphaFoldDB" id="A0A016S888"/>
<organism evidence="2 3">
    <name type="scientific">Ancylostoma ceylanicum</name>
    <dbReference type="NCBI Taxonomy" id="53326"/>
    <lineage>
        <taxon>Eukaryota</taxon>
        <taxon>Metazoa</taxon>
        <taxon>Ecdysozoa</taxon>
        <taxon>Nematoda</taxon>
        <taxon>Chromadorea</taxon>
        <taxon>Rhabditida</taxon>
        <taxon>Rhabditina</taxon>
        <taxon>Rhabditomorpha</taxon>
        <taxon>Strongyloidea</taxon>
        <taxon>Ancylostomatidae</taxon>
        <taxon>Ancylostomatinae</taxon>
        <taxon>Ancylostoma</taxon>
    </lineage>
</organism>
<dbReference type="EMBL" id="JARK01001608">
    <property type="protein sequence ID" value="EYB86868.1"/>
    <property type="molecule type" value="Genomic_DNA"/>
</dbReference>
<accession>A0A016S888</accession>